<dbReference type="HOGENOM" id="CLU_1644839_0_0_1"/>
<dbReference type="InParanoid" id="A0A0D0A8V7"/>
<gene>
    <name evidence="1" type="ORF">CY34DRAFT_406953</name>
</gene>
<dbReference type="OrthoDB" id="2661576at2759"/>
<organism evidence="1 2">
    <name type="scientific">Suillus luteus UH-Slu-Lm8-n1</name>
    <dbReference type="NCBI Taxonomy" id="930992"/>
    <lineage>
        <taxon>Eukaryota</taxon>
        <taxon>Fungi</taxon>
        <taxon>Dikarya</taxon>
        <taxon>Basidiomycota</taxon>
        <taxon>Agaricomycotina</taxon>
        <taxon>Agaricomycetes</taxon>
        <taxon>Agaricomycetidae</taxon>
        <taxon>Boletales</taxon>
        <taxon>Suillineae</taxon>
        <taxon>Suillaceae</taxon>
        <taxon>Suillus</taxon>
    </lineage>
</organism>
<evidence type="ECO:0000313" key="1">
    <source>
        <dbReference type="EMBL" id="KIK38161.1"/>
    </source>
</evidence>
<evidence type="ECO:0000313" key="2">
    <source>
        <dbReference type="Proteomes" id="UP000054485"/>
    </source>
</evidence>
<keyword evidence="2" id="KW-1185">Reference proteome</keyword>
<name>A0A0D0A8V7_9AGAM</name>
<dbReference type="AlphaFoldDB" id="A0A0D0A8V7"/>
<protein>
    <submittedName>
        <fullName evidence="1">Uncharacterized protein</fullName>
    </submittedName>
</protein>
<dbReference type="Proteomes" id="UP000054485">
    <property type="component" value="Unassembled WGS sequence"/>
</dbReference>
<proteinExistence type="predicted"/>
<accession>A0A0D0A8V7</accession>
<reference evidence="1 2" key="1">
    <citation type="submission" date="2014-04" db="EMBL/GenBank/DDBJ databases">
        <authorList>
            <consortium name="DOE Joint Genome Institute"/>
            <person name="Kuo A."/>
            <person name="Ruytinx J."/>
            <person name="Rineau F."/>
            <person name="Colpaert J."/>
            <person name="Kohler A."/>
            <person name="Nagy L.G."/>
            <person name="Floudas D."/>
            <person name="Copeland A."/>
            <person name="Barry K.W."/>
            <person name="Cichocki N."/>
            <person name="Veneault-Fourrey C."/>
            <person name="LaButti K."/>
            <person name="Lindquist E.A."/>
            <person name="Lipzen A."/>
            <person name="Lundell T."/>
            <person name="Morin E."/>
            <person name="Murat C."/>
            <person name="Sun H."/>
            <person name="Tunlid A."/>
            <person name="Henrissat B."/>
            <person name="Grigoriev I.V."/>
            <person name="Hibbett D.S."/>
            <person name="Martin F."/>
            <person name="Nordberg H.P."/>
            <person name="Cantor M.N."/>
            <person name="Hua S.X."/>
        </authorList>
    </citation>
    <scope>NUCLEOTIDE SEQUENCE [LARGE SCALE GENOMIC DNA]</scope>
    <source>
        <strain evidence="1 2">UH-Slu-Lm8-n1</strain>
    </source>
</reference>
<dbReference type="EMBL" id="KN835408">
    <property type="protein sequence ID" value="KIK38161.1"/>
    <property type="molecule type" value="Genomic_DNA"/>
</dbReference>
<dbReference type="STRING" id="930992.A0A0D0A8V7"/>
<sequence>MNSSRSFFVSPSNVAMTALDFTQLLSKHLQNHCLTLRPAVSIYIFISDPGNTDANVTHKQKTHGVGPLQLPAPLRITIFSPLTTHNLVLSLLTHFLGALFSTLPQILYRVHSSCAIGKGSTFCKTRSVHSQSSLNSEGIIWQKESFIEQYFQKRFYSFLQR</sequence>
<reference evidence="2" key="2">
    <citation type="submission" date="2015-01" db="EMBL/GenBank/DDBJ databases">
        <title>Evolutionary Origins and Diversification of the Mycorrhizal Mutualists.</title>
        <authorList>
            <consortium name="DOE Joint Genome Institute"/>
            <consortium name="Mycorrhizal Genomics Consortium"/>
            <person name="Kohler A."/>
            <person name="Kuo A."/>
            <person name="Nagy L.G."/>
            <person name="Floudas D."/>
            <person name="Copeland A."/>
            <person name="Barry K.W."/>
            <person name="Cichocki N."/>
            <person name="Veneault-Fourrey C."/>
            <person name="LaButti K."/>
            <person name="Lindquist E.A."/>
            <person name="Lipzen A."/>
            <person name="Lundell T."/>
            <person name="Morin E."/>
            <person name="Murat C."/>
            <person name="Riley R."/>
            <person name="Ohm R."/>
            <person name="Sun H."/>
            <person name="Tunlid A."/>
            <person name="Henrissat B."/>
            <person name="Grigoriev I.V."/>
            <person name="Hibbett D.S."/>
            <person name="Martin F."/>
        </authorList>
    </citation>
    <scope>NUCLEOTIDE SEQUENCE [LARGE SCALE GENOMIC DNA]</scope>
    <source>
        <strain evidence="2">UH-Slu-Lm8-n1</strain>
    </source>
</reference>